<dbReference type="VEuPathDB" id="FungiDB:sscle_08g065130"/>
<feature type="transmembrane region" description="Helical" evidence="1">
    <location>
        <begin position="83"/>
        <end position="106"/>
    </location>
</feature>
<feature type="transmembrane region" description="Helical" evidence="1">
    <location>
        <begin position="118"/>
        <end position="141"/>
    </location>
</feature>
<feature type="transmembrane region" description="Helical" evidence="1">
    <location>
        <begin position="5"/>
        <end position="26"/>
    </location>
</feature>
<sequence length="200" mass="22059">MTRVFVYTIALAAFVAATTLTFVSIFTPDWISWDMTTPNGNHVTKTIGLHRGYSSLTGHSSHFPTPEDCAGPDRRFCSMWRSVGFLMSFAAVVELVTLVAYVVVLLGGKQKRETGWKILVFMLVLVGVVQAASMSIVAYLYDHDEQFFPGWRLDKGWIFCTVSWCISIVSAGCIAISAFAFSPEDGYELIPSERYGGLSG</sequence>
<keyword evidence="1" id="KW-0812">Transmembrane</keyword>
<dbReference type="RefSeq" id="XP_001593802.1">
    <property type="nucleotide sequence ID" value="XM_001593752.1"/>
</dbReference>
<name>A0A1D9QAT8_SCLS1</name>
<evidence type="ECO:0000313" key="3">
    <source>
        <dbReference type="Proteomes" id="UP000177798"/>
    </source>
</evidence>
<protein>
    <submittedName>
        <fullName evidence="2">Uncharacterized protein</fullName>
    </submittedName>
</protein>
<accession>A0A1D9QAT8</accession>
<dbReference type="KEGG" id="ssl:SS1G_05230"/>
<proteinExistence type="predicted"/>
<reference evidence="3" key="1">
    <citation type="journal article" date="2017" name="Genome Biol. Evol.">
        <title>The complete genome sequence of the phytopathogenic fungus Sclerotinia sclerotiorum reveals insights into the genome architecture of broad host range pathogens.</title>
        <authorList>
            <person name="Derbyshire M."/>
            <person name="Denton-Giles M."/>
            <person name="Hegedus D."/>
            <person name="Seifbarghy S."/>
            <person name="Rollins J."/>
            <person name="van Kan J."/>
            <person name="Seidl M.F."/>
            <person name="Faino L."/>
            <person name="Mbengue M."/>
            <person name="Navaud O."/>
            <person name="Raffaele S."/>
            <person name="Hammond-Kosack K."/>
            <person name="Heard S."/>
            <person name="Oliver R."/>
        </authorList>
    </citation>
    <scope>NUCLEOTIDE SEQUENCE [LARGE SCALE GENOMIC DNA]</scope>
    <source>
        <strain evidence="3">ATCC 18683 / 1980 / Ss-1</strain>
    </source>
</reference>
<dbReference type="AlphaFoldDB" id="A0A1D9QAT8"/>
<gene>
    <name evidence="2" type="ORF">sscle_08g065130</name>
</gene>
<dbReference type="OMA" id="CNMWRTV"/>
<dbReference type="Proteomes" id="UP000177798">
    <property type="component" value="Chromosome 8"/>
</dbReference>
<dbReference type="EMBL" id="CP017821">
    <property type="protein sequence ID" value="APA11743.1"/>
    <property type="molecule type" value="Genomic_DNA"/>
</dbReference>
<keyword evidence="1" id="KW-1133">Transmembrane helix</keyword>
<dbReference type="OrthoDB" id="61370at2759"/>
<keyword evidence="1" id="KW-0472">Membrane</keyword>
<dbReference type="Gene3D" id="1.20.140.150">
    <property type="match status" value="1"/>
</dbReference>
<evidence type="ECO:0000313" key="2">
    <source>
        <dbReference type="EMBL" id="APA11743.1"/>
    </source>
</evidence>
<organism evidence="2 3">
    <name type="scientific">Sclerotinia sclerotiorum (strain ATCC 18683 / 1980 / Ss-1)</name>
    <name type="common">White mold</name>
    <name type="synonym">Whetzelinia sclerotiorum</name>
    <dbReference type="NCBI Taxonomy" id="665079"/>
    <lineage>
        <taxon>Eukaryota</taxon>
        <taxon>Fungi</taxon>
        <taxon>Dikarya</taxon>
        <taxon>Ascomycota</taxon>
        <taxon>Pezizomycotina</taxon>
        <taxon>Leotiomycetes</taxon>
        <taxon>Helotiales</taxon>
        <taxon>Sclerotiniaceae</taxon>
        <taxon>Sclerotinia</taxon>
    </lineage>
</organism>
<evidence type="ECO:0000256" key="1">
    <source>
        <dbReference type="SAM" id="Phobius"/>
    </source>
</evidence>
<feature type="transmembrane region" description="Helical" evidence="1">
    <location>
        <begin position="156"/>
        <end position="181"/>
    </location>
</feature>